<evidence type="ECO:0000313" key="3">
    <source>
        <dbReference type="EMBL" id="KAF6161687.1"/>
    </source>
</evidence>
<feature type="repeat" description="PPR" evidence="2">
    <location>
        <begin position="113"/>
        <end position="147"/>
    </location>
</feature>
<feature type="repeat" description="PPR" evidence="2">
    <location>
        <begin position="78"/>
        <end position="112"/>
    </location>
</feature>
<feature type="repeat" description="PPR" evidence="2">
    <location>
        <begin position="170"/>
        <end position="204"/>
    </location>
</feature>
<organism evidence="3 4">
    <name type="scientific">Kingdonia uniflora</name>
    <dbReference type="NCBI Taxonomy" id="39325"/>
    <lineage>
        <taxon>Eukaryota</taxon>
        <taxon>Viridiplantae</taxon>
        <taxon>Streptophyta</taxon>
        <taxon>Embryophyta</taxon>
        <taxon>Tracheophyta</taxon>
        <taxon>Spermatophyta</taxon>
        <taxon>Magnoliopsida</taxon>
        <taxon>Ranunculales</taxon>
        <taxon>Circaeasteraceae</taxon>
        <taxon>Kingdonia</taxon>
    </lineage>
</organism>
<dbReference type="PANTHER" id="PTHR47942:SF16">
    <property type="entry name" value="PENTATRICOPEPTIDE REPEAT DOMAIN CONTAINING PROTEIN-RELATED"/>
    <property type="match status" value="1"/>
</dbReference>
<gene>
    <name evidence="3" type="ORF">GIB67_029131</name>
</gene>
<dbReference type="EMBL" id="JACGCM010001110">
    <property type="protein sequence ID" value="KAF6161687.1"/>
    <property type="molecule type" value="Genomic_DNA"/>
</dbReference>
<dbReference type="Pfam" id="PF01535">
    <property type="entry name" value="PPR"/>
    <property type="match status" value="1"/>
</dbReference>
<dbReference type="PANTHER" id="PTHR47942">
    <property type="entry name" value="TETRATRICOPEPTIDE REPEAT (TPR)-LIKE SUPERFAMILY PROTEIN-RELATED"/>
    <property type="match status" value="1"/>
</dbReference>
<evidence type="ECO:0000256" key="2">
    <source>
        <dbReference type="PROSITE-ProRule" id="PRU00708"/>
    </source>
</evidence>
<evidence type="ECO:0000256" key="1">
    <source>
        <dbReference type="ARBA" id="ARBA00022737"/>
    </source>
</evidence>
<dbReference type="InterPro" id="IPR051222">
    <property type="entry name" value="PPR/CCM1_RNA-binding"/>
</dbReference>
<feature type="repeat" description="PPR" evidence="2">
    <location>
        <begin position="247"/>
        <end position="281"/>
    </location>
</feature>
<comment type="caution">
    <text evidence="3">The sequence shown here is derived from an EMBL/GenBank/DDBJ whole genome shotgun (WGS) entry which is preliminary data.</text>
</comment>
<keyword evidence="1" id="KW-0677">Repeat</keyword>
<evidence type="ECO:0000313" key="4">
    <source>
        <dbReference type="Proteomes" id="UP000541444"/>
    </source>
</evidence>
<dbReference type="Gene3D" id="1.25.40.10">
    <property type="entry name" value="Tetratricopeptide repeat domain"/>
    <property type="match status" value="4"/>
</dbReference>
<dbReference type="OrthoDB" id="185373at2759"/>
<accession>A0A7J7N3J2</accession>
<name>A0A7J7N3J2_9MAGN</name>
<keyword evidence="4" id="KW-1185">Reference proteome</keyword>
<proteinExistence type="predicted"/>
<dbReference type="InterPro" id="IPR011990">
    <property type="entry name" value="TPR-like_helical_dom_sf"/>
</dbReference>
<evidence type="ECO:0008006" key="5">
    <source>
        <dbReference type="Google" id="ProtNLM"/>
    </source>
</evidence>
<dbReference type="AlphaFoldDB" id="A0A7J7N3J2"/>
<protein>
    <recommendedName>
        <fullName evidence="5">Pentatricopeptide repeat-containing protein</fullName>
    </recommendedName>
</protein>
<dbReference type="Proteomes" id="UP000541444">
    <property type="component" value="Unassembled WGS sequence"/>
</dbReference>
<reference evidence="3 4" key="1">
    <citation type="journal article" date="2020" name="IScience">
        <title>Genome Sequencing of the Endangered Kingdonia uniflora (Circaeasteraceae, Ranunculales) Reveals Potential Mechanisms of Evolutionary Specialization.</title>
        <authorList>
            <person name="Sun Y."/>
            <person name="Deng T."/>
            <person name="Zhang A."/>
            <person name="Moore M.J."/>
            <person name="Landis J.B."/>
            <person name="Lin N."/>
            <person name="Zhang H."/>
            <person name="Zhang X."/>
            <person name="Huang J."/>
            <person name="Zhang X."/>
            <person name="Sun H."/>
            <person name="Wang H."/>
        </authorList>
    </citation>
    <scope>NUCLEOTIDE SEQUENCE [LARGE SCALE GENOMIC DNA]</scope>
    <source>
        <strain evidence="3">TB1705</strain>
        <tissue evidence="3">Leaf</tissue>
    </source>
</reference>
<dbReference type="NCBIfam" id="TIGR00756">
    <property type="entry name" value="PPR"/>
    <property type="match status" value="4"/>
</dbReference>
<feature type="repeat" description="PPR" evidence="2">
    <location>
        <begin position="42"/>
        <end position="77"/>
    </location>
</feature>
<sequence>MKKFQCEPTDKSYVTVFSILSEKQLKLAQMFHEYMKQVGDPSVSFLNVFIKALCMKKETVDDVLRVFREIPNHGCIPDSYTYGTLINGLCKLGKISKAKELFEEMVAKDCSPTVVTYTYLIHGSCLSNILDEAMELFEEMSHKGIKPNMGKVPDAVQILDRMKLQGLKPDGVLYGRLVNSLCNSSLFQEVANLLYEMVPGGMLPIHVSWSLHVNNHNMVVSGFCTEKDLNRAFQINLSTRTKHTSVDSETYKYLVGCFSKKGDVYKASQIVNEMFLEGSIPDEWNAVVCGFLHRTKVKEAAEVVYAELIGNILETRTMKGVLLHDEEASVFNMKEQVFTKSLNARSRAILMEMLDQSGGASSIVDSITTPVVNGTGLTLPTLLILGLTLLEVALDPSLVGLPATSQSIPVLIVPERFYSVIVDEVIREVAYLLVESRTLGDISTLYK</sequence>
<dbReference type="InterPro" id="IPR002885">
    <property type="entry name" value="PPR_rpt"/>
</dbReference>
<dbReference type="PROSITE" id="PS51375">
    <property type="entry name" value="PPR"/>
    <property type="match status" value="5"/>
</dbReference>
<dbReference type="Pfam" id="PF12854">
    <property type="entry name" value="PPR_1"/>
    <property type="match status" value="2"/>
</dbReference>